<dbReference type="RefSeq" id="WP_199383950.1">
    <property type="nucleotide sequence ID" value="NZ_JAEMHM010000007.1"/>
</dbReference>
<proteinExistence type="predicted"/>
<dbReference type="GO" id="GO:0005524">
    <property type="term" value="F:ATP binding"/>
    <property type="evidence" value="ECO:0007669"/>
    <property type="project" value="UniProtKB-KW"/>
</dbReference>
<gene>
    <name evidence="7" type="ORF">JFN93_10110</name>
</gene>
<dbReference type="InterPro" id="IPR027417">
    <property type="entry name" value="P-loop_NTPase"/>
</dbReference>
<comment type="function">
    <text evidence="5">Part of the ABC transporter complex HmuTUV involved in hemin import. Responsible for energy coupling to the transport system.</text>
</comment>
<protein>
    <submittedName>
        <fullName evidence="7">ABC transporter ATP-binding protein</fullName>
    </submittedName>
</protein>
<evidence type="ECO:0000256" key="2">
    <source>
        <dbReference type="ARBA" id="ARBA00022741"/>
    </source>
</evidence>
<evidence type="ECO:0000259" key="6">
    <source>
        <dbReference type="PROSITE" id="PS50893"/>
    </source>
</evidence>
<comment type="caution">
    <text evidence="7">The sequence shown here is derived from an EMBL/GenBank/DDBJ whole genome shotgun (WGS) entry which is preliminary data.</text>
</comment>
<dbReference type="AlphaFoldDB" id="A0A8J7JCK4"/>
<dbReference type="Gene3D" id="3.40.50.300">
    <property type="entry name" value="P-loop containing nucleotide triphosphate hydrolases"/>
    <property type="match status" value="1"/>
</dbReference>
<dbReference type="PANTHER" id="PTHR42794">
    <property type="entry name" value="HEMIN IMPORT ATP-BINDING PROTEIN HMUV"/>
    <property type="match status" value="1"/>
</dbReference>
<dbReference type="SMART" id="SM00382">
    <property type="entry name" value="AAA"/>
    <property type="match status" value="1"/>
</dbReference>
<dbReference type="PANTHER" id="PTHR42794:SF1">
    <property type="entry name" value="HEMIN IMPORT ATP-BINDING PROTEIN HMUV"/>
    <property type="match status" value="1"/>
</dbReference>
<dbReference type="EMBL" id="JAEMHM010000007">
    <property type="protein sequence ID" value="MBJ6725061.1"/>
    <property type="molecule type" value="Genomic_DNA"/>
</dbReference>
<sequence>MSLLALDTVSFSFGARTVLDGISLSVGQGEVAALLGPNGSGKTTLLRLMLGLLSPDAGTVTLGGTDLRRLHRPELARQMAYVPQAHRETFAYRVRDIVLMGRQPHRPFLGPAGAEDRRIVAEALERLGISHLAERSYTEISGGERQLALIARAMAQQARIVVMDEPTNGLDYGNQVRLLERIKALAREGNTFIFSTHHPDHALAVASRVVTMRHGGIVSDGPPGTLDEATLGIIYQVKVHLVPVVEGVRVCVPALHMEQ</sequence>
<dbReference type="PROSITE" id="PS00211">
    <property type="entry name" value="ABC_TRANSPORTER_1"/>
    <property type="match status" value="1"/>
</dbReference>
<dbReference type="PROSITE" id="PS50893">
    <property type="entry name" value="ABC_TRANSPORTER_2"/>
    <property type="match status" value="1"/>
</dbReference>
<reference evidence="7" key="1">
    <citation type="submission" date="2020-12" db="EMBL/GenBank/DDBJ databases">
        <title>Geomonas sp. Red875, isolated from river sediment.</title>
        <authorList>
            <person name="Xu Z."/>
            <person name="Zhang Z."/>
            <person name="Masuda Y."/>
            <person name="Itoh H."/>
            <person name="Senoo K."/>
        </authorList>
    </citation>
    <scope>NUCLEOTIDE SEQUENCE</scope>
    <source>
        <strain evidence="7">Red875</strain>
    </source>
</reference>
<name>A0A8J7JCK4_9BACT</name>
<dbReference type="InterPro" id="IPR003593">
    <property type="entry name" value="AAA+_ATPase"/>
</dbReference>
<dbReference type="InterPro" id="IPR017871">
    <property type="entry name" value="ABC_transporter-like_CS"/>
</dbReference>
<evidence type="ECO:0000256" key="5">
    <source>
        <dbReference type="ARBA" id="ARBA00037066"/>
    </source>
</evidence>
<evidence type="ECO:0000256" key="3">
    <source>
        <dbReference type="ARBA" id="ARBA00022840"/>
    </source>
</evidence>
<evidence type="ECO:0000256" key="4">
    <source>
        <dbReference type="ARBA" id="ARBA00022967"/>
    </source>
</evidence>
<keyword evidence="3 7" id="KW-0067">ATP-binding</keyword>
<evidence type="ECO:0000313" key="8">
    <source>
        <dbReference type="Proteomes" id="UP000636888"/>
    </source>
</evidence>
<organism evidence="7 8">
    <name type="scientific">Geomesophilobacter sediminis</name>
    <dbReference type="NCBI Taxonomy" id="2798584"/>
    <lineage>
        <taxon>Bacteria</taxon>
        <taxon>Pseudomonadati</taxon>
        <taxon>Thermodesulfobacteriota</taxon>
        <taxon>Desulfuromonadia</taxon>
        <taxon>Geobacterales</taxon>
        <taxon>Geobacteraceae</taxon>
        <taxon>Geomesophilobacter</taxon>
    </lineage>
</organism>
<dbReference type="Proteomes" id="UP000636888">
    <property type="component" value="Unassembled WGS sequence"/>
</dbReference>
<evidence type="ECO:0000256" key="1">
    <source>
        <dbReference type="ARBA" id="ARBA00022448"/>
    </source>
</evidence>
<keyword evidence="4" id="KW-1278">Translocase</keyword>
<dbReference type="FunFam" id="3.40.50.300:FF:000134">
    <property type="entry name" value="Iron-enterobactin ABC transporter ATP-binding protein"/>
    <property type="match status" value="1"/>
</dbReference>
<dbReference type="Pfam" id="PF00005">
    <property type="entry name" value="ABC_tran"/>
    <property type="match status" value="1"/>
</dbReference>
<dbReference type="CDD" id="cd03214">
    <property type="entry name" value="ABC_Iron-Siderophores_B12_Hemin"/>
    <property type="match status" value="1"/>
</dbReference>
<dbReference type="GO" id="GO:0016887">
    <property type="term" value="F:ATP hydrolysis activity"/>
    <property type="evidence" value="ECO:0007669"/>
    <property type="project" value="InterPro"/>
</dbReference>
<keyword evidence="8" id="KW-1185">Reference proteome</keyword>
<dbReference type="InterPro" id="IPR003439">
    <property type="entry name" value="ABC_transporter-like_ATP-bd"/>
</dbReference>
<dbReference type="SUPFAM" id="SSF52540">
    <property type="entry name" value="P-loop containing nucleoside triphosphate hydrolases"/>
    <property type="match status" value="1"/>
</dbReference>
<keyword evidence="2" id="KW-0547">Nucleotide-binding</keyword>
<accession>A0A8J7JCK4</accession>
<feature type="domain" description="ABC transporter" evidence="6">
    <location>
        <begin position="4"/>
        <end position="239"/>
    </location>
</feature>
<keyword evidence="1" id="KW-0813">Transport</keyword>
<evidence type="ECO:0000313" key="7">
    <source>
        <dbReference type="EMBL" id="MBJ6725061.1"/>
    </source>
</evidence>